<dbReference type="SUPFAM" id="SSF103088">
    <property type="entry name" value="OmpA-like"/>
    <property type="match status" value="1"/>
</dbReference>
<comment type="similarity">
    <text evidence="2">Belongs to the MotB family.</text>
</comment>
<evidence type="ECO:0000259" key="10">
    <source>
        <dbReference type="PROSITE" id="PS51123"/>
    </source>
</evidence>
<feature type="compositionally biased region" description="Basic and acidic residues" evidence="8">
    <location>
        <begin position="11"/>
        <end position="21"/>
    </location>
</feature>
<comment type="caution">
    <text evidence="11">The sequence shown here is derived from an EMBL/GenBank/DDBJ whole genome shotgun (WGS) entry which is preliminary data.</text>
</comment>
<dbReference type="EMBL" id="JAJOMB010000001">
    <property type="protein sequence ID" value="MCD5309841.1"/>
    <property type="molecule type" value="Genomic_DNA"/>
</dbReference>
<dbReference type="InterPro" id="IPR025713">
    <property type="entry name" value="MotB-like_N_dom"/>
</dbReference>
<dbReference type="RefSeq" id="WP_231438758.1">
    <property type="nucleotide sequence ID" value="NZ_JAJOMB010000001.1"/>
</dbReference>
<reference evidence="11" key="1">
    <citation type="submission" date="2021-11" db="EMBL/GenBank/DDBJ databases">
        <title>Streptomyces corallinus and Kineosporia corallina sp. nov., two new coral-derived marine actinobacteria.</title>
        <authorList>
            <person name="Buangrab K."/>
            <person name="Sutthacheep M."/>
            <person name="Yeemin T."/>
            <person name="Harunari E."/>
            <person name="Igarashi Y."/>
            <person name="Sripreechasak P."/>
            <person name="Kanchanasin P."/>
            <person name="Tanasupawat S."/>
            <person name="Phongsopitanun W."/>
        </authorList>
    </citation>
    <scope>NUCLEOTIDE SEQUENCE</scope>
    <source>
        <strain evidence="11">JCM 31032</strain>
    </source>
</reference>
<keyword evidence="3" id="KW-1003">Cell membrane</keyword>
<keyword evidence="6 7" id="KW-0472">Membrane</keyword>
<comment type="subcellular location">
    <subcellularLocation>
        <location evidence="1">Cell membrane</location>
        <topology evidence="1">Single-pass membrane protein</topology>
    </subcellularLocation>
</comment>
<evidence type="ECO:0000256" key="4">
    <source>
        <dbReference type="ARBA" id="ARBA00022692"/>
    </source>
</evidence>
<feature type="region of interest" description="Disordered" evidence="8">
    <location>
        <begin position="80"/>
        <end position="107"/>
    </location>
</feature>
<evidence type="ECO:0000256" key="3">
    <source>
        <dbReference type="ARBA" id="ARBA00022475"/>
    </source>
</evidence>
<sequence length="306" mass="33404">MSGGGGGKRRGHEEEHEEHENHERWLVSYADMMTLMMVLFIVLFAISQVDSRKFAALKNGLSSGFGAPVEILTGGDQLLDPGGGVAPDDPNLAGAAGNRSPQQAPNQVTDVNPQKVAELAEATEQAQVRGEVENLRKAQKDLQRALTKAGLKNGANFRFDERGLVVTIATDNVLFENASAELKPRGERILVALGPTLRALPNQLSIDGHTNSIPIRTSQFRNNWELSGKRASNVLVYMHNRDRIPYSRMTFTGYADTQPRLPDSDPRSVVVNRRVEIIVEARVDDSAGRAVEELGNQKQSTGRSGS</sequence>
<evidence type="ECO:0000256" key="2">
    <source>
        <dbReference type="ARBA" id="ARBA00008914"/>
    </source>
</evidence>
<dbReference type="Gene3D" id="3.30.1330.60">
    <property type="entry name" value="OmpA-like domain"/>
    <property type="match status" value="1"/>
</dbReference>
<dbReference type="Pfam" id="PF13677">
    <property type="entry name" value="MotB_plug"/>
    <property type="match status" value="1"/>
</dbReference>
<dbReference type="PANTHER" id="PTHR30329">
    <property type="entry name" value="STATOR ELEMENT OF FLAGELLAR MOTOR COMPLEX"/>
    <property type="match status" value="1"/>
</dbReference>
<keyword evidence="11" id="KW-0966">Cell projection</keyword>
<keyword evidence="11" id="KW-0282">Flagellum</keyword>
<accession>A0A9X1N9S8</accession>
<name>A0A9X1N9S8_9ACTN</name>
<dbReference type="InterPro" id="IPR050330">
    <property type="entry name" value="Bact_OuterMem_StrucFunc"/>
</dbReference>
<dbReference type="CDD" id="cd07185">
    <property type="entry name" value="OmpA_C-like"/>
    <property type="match status" value="1"/>
</dbReference>
<protein>
    <submittedName>
        <fullName evidence="11">Flagellar motor protein MotB</fullName>
    </submittedName>
</protein>
<keyword evidence="11" id="KW-0969">Cilium</keyword>
<evidence type="ECO:0000256" key="8">
    <source>
        <dbReference type="SAM" id="MobiDB-lite"/>
    </source>
</evidence>
<feature type="domain" description="OmpA-like" evidence="10">
    <location>
        <begin position="162"/>
        <end position="283"/>
    </location>
</feature>
<dbReference type="Pfam" id="PF00691">
    <property type="entry name" value="OmpA"/>
    <property type="match status" value="1"/>
</dbReference>
<evidence type="ECO:0000256" key="9">
    <source>
        <dbReference type="SAM" id="Phobius"/>
    </source>
</evidence>
<feature type="transmembrane region" description="Helical" evidence="9">
    <location>
        <begin position="26"/>
        <end position="46"/>
    </location>
</feature>
<evidence type="ECO:0000256" key="1">
    <source>
        <dbReference type="ARBA" id="ARBA00004162"/>
    </source>
</evidence>
<gene>
    <name evidence="11" type="ORF">LR394_02965</name>
</gene>
<dbReference type="Proteomes" id="UP001138997">
    <property type="component" value="Unassembled WGS sequence"/>
</dbReference>
<feature type="region of interest" description="Disordered" evidence="8">
    <location>
        <begin position="1"/>
        <end position="21"/>
    </location>
</feature>
<dbReference type="InterPro" id="IPR036737">
    <property type="entry name" value="OmpA-like_sf"/>
</dbReference>
<keyword evidence="5 9" id="KW-1133">Transmembrane helix</keyword>
<dbReference type="InterPro" id="IPR006665">
    <property type="entry name" value="OmpA-like"/>
</dbReference>
<evidence type="ECO:0000313" key="11">
    <source>
        <dbReference type="EMBL" id="MCD5309841.1"/>
    </source>
</evidence>
<dbReference type="PANTHER" id="PTHR30329:SF20">
    <property type="entry name" value="EXPORTED PROTEIN"/>
    <property type="match status" value="1"/>
</dbReference>
<organism evidence="11 12">
    <name type="scientific">Kineosporia babensis</name>
    <dbReference type="NCBI Taxonomy" id="499548"/>
    <lineage>
        <taxon>Bacteria</taxon>
        <taxon>Bacillati</taxon>
        <taxon>Actinomycetota</taxon>
        <taxon>Actinomycetes</taxon>
        <taxon>Kineosporiales</taxon>
        <taxon>Kineosporiaceae</taxon>
        <taxon>Kineosporia</taxon>
    </lineage>
</organism>
<proteinExistence type="inferred from homology"/>
<evidence type="ECO:0000313" key="12">
    <source>
        <dbReference type="Proteomes" id="UP001138997"/>
    </source>
</evidence>
<evidence type="ECO:0000256" key="7">
    <source>
        <dbReference type="PROSITE-ProRule" id="PRU00473"/>
    </source>
</evidence>
<dbReference type="AlphaFoldDB" id="A0A9X1N9S8"/>
<keyword evidence="4 9" id="KW-0812">Transmembrane</keyword>
<evidence type="ECO:0000256" key="5">
    <source>
        <dbReference type="ARBA" id="ARBA00022989"/>
    </source>
</evidence>
<keyword evidence="12" id="KW-1185">Reference proteome</keyword>
<dbReference type="GO" id="GO:0005886">
    <property type="term" value="C:plasma membrane"/>
    <property type="evidence" value="ECO:0007669"/>
    <property type="project" value="UniProtKB-SubCell"/>
</dbReference>
<dbReference type="PROSITE" id="PS51123">
    <property type="entry name" value="OMPA_2"/>
    <property type="match status" value="1"/>
</dbReference>
<evidence type="ECO:0000256" key="6">
    <source>
        <dbReference type="ARBA" id="ARBA00023136"/>
    </source>
</evidence>